<evidence type="ECO:0000259" key="2">
    <source>
        <dbReference type="PROSITE" id="PS50995"/>
    </source>
</evidence>
<dbReference type="Gene3D" id="1.10.10.10">
    <property type="entry name" value="Winged helix-like DNA-binding domain superfamily/Winged helix DNA-binding domain"/>
    <property type="match status" value="1"/>
</dbReference>
<proteinExistence type="predicted"/>
<dbReference type="AlphaFoldDB" id="A0A7Y9IUL5"/>
<organism evidence="3 4">
    <name type="scientific">Pigmentiphaga litoralis</name>
    <dbReference type="NCBI Taxonomy" id="516702"/>
    <lineage>
        <taxon>Bacteria</taxon>
        <taxon>Pseudomonadati</taxon>
        <taxon>Pseudomonadota</taxon>
        <taxon>Betaproteobacteria</taxon>
        <taxon>Burkholderiales</taxon>
        <taxon>Alcaligenaceae</taxon>
        <taxon>Pigmentiphaga</taxon>
    </lineage>
</organism>
<evidence type="ECO:0000313" key="4">
    <source>
        <dbReference type="Proteomes" id="UP000542125"/>
    </source>
</evidence>
<gene>
    <name evidence="3" type="ORF">FHW18_002603</name>
</gene>
<dbReference type="Pfam" id="PF12802">
    <property type="entry name" value="MarR_2"/>
    <property type="match status" value="1"/>
</dbReference>
<comment type="caution">
    <text evidence="3">The sequence shown here is derived from an EMBL/GenBank/DDBJ whole genome shotgun (WGS) entry which is preliminary data.</text>
</comment>
<evidence type="ECO:0000313" key="3">
    <source>
        <dbReference type="EMBL" id="NYE83332.1"/>
    </source>
</evidence>
<feature type="compositionally biased region" description="Low complexity" evidence="1">
    <location>
        <begin position="13"/>
        <end position="48"/>
    </location>
</feature>
<keyword evidence="3" id="KW-0238">DNA-binding</keyword>
<dbReference type="SUPFAM" id="SSF46785">
    <property type="entry name" value="Winged helix' DNA-binding domain"/>
    <property type="match status" value="1"/>
</dbReference>
<dbReference type="InterPro" id="IPR036390">
    <property type="entry name" value="WH_DNA-bd_sf"/>
</dbReference>
<dbReference type="GO" id="GO:0003700">
    <property type="term" value="F:DNA-binding transcription factor activity"/>
    <property type="evidence" value="ECO:0007669"/>
    <property type="project" value="InterPro"/>
</dbReference>
<name>A0A7Y9IUL5_9BURK</name>
<dbReference type="PROSITE" id="PS50995">
    <property type="entry name" value="HTH_MARR_2"/>
    <property type="match status" value="1"/>
</dbReference>
<feature type="region of interest" description="Disordered" evidence="1">
    <location>
        <begin position="1"/>
        <end position="73"/>
    </location>
</feature>
<dbReference type="InterPro" id="IPR039422">
    <property type="entry name" value="MarR/SlyA-like"/>
</dbReference>
<feature type="domain" description="HTH marR-type" evidence="2">
    <location>
        <begin position="91"/>
        <end position="227"/>
    </location>
</feature>
<dbReference type="InterPro" id="IPR000835">
    <property type="entry name" value="HTH_MarR-typ"/>
</dbReference>
<dbReference type="Proteomes" id="UP000542125">
    <property type="component" value="Unassembled WGS sequence"/>
</dbReference>
<protein>
    <submittedName>
        <fullName evidence="3">DNA-binding MarR family transcriptional regulator</fullName>
    </submittedName>
</protein>
<dbReference type="PANTHER" id="PTHR33164">
    <property type="entry name" value="TRANSCRIPTIONAL REGULATOR, MARR FAMILY"/>
    <property type="match status" value="1"/>
</dbReference>
<accession>A0A7Y9IUL5</accession>
<feature type="compositionally biased region" description="Polar residues" evidence="1">
    <location>
        <begin position="54"/>
        <end position="65"/>
    </location>
</feature>
<dbReference type="InterPro" id="IPR036388">
    <property type="entry name" value="WH-like_DNA-bd_sf"/>
</dbReference>
<dbReference type="SMART" id="SM00347">
    <property type="entry name" value="HTH_MARR"/>
    <property type="match status" value="1"/>
</dbReference>
<dbReference type="PRINTS" id="PR00598">
    <property type="entry name" value="HTHMARR"/>
</dbReference>
<dbReference type="GO" id="GO:0003677">
    <property type="term" value="F:DNA binding"/>
    <property type="evidence" value="ECO:0007669"/>
    <property type="project" value="UniProtKB-KW"/>
</dbReference>
<dbReference type="GO" id="GO:0006950">
    <property type="term" value="P:response to stress"/>
    <property type="evidence" value="ECO:0007669"/>
    <property type="project" value="TreeGrafter"/>
</dbReference>
<evidence type="ECO:0000256" key="1">
    <source>
        <dbReference type="SAM" id="MobiDB-lite"/>
    </source>
</evidence>
<dbReference type="EMBL" id="JACBYR010000001">
    <property type="protein sequence ID" value="NYE83332.1"/>
    <property type="molecule type" value="Genomic_DNA"/>
</dbReference>
<reference evidence="3 4" key="1">
    <citation type="submission" date="2020-07" db="EMBL/GenBank/DDBJ databases">
        <title>Genomic Encyclopedia of Type Strains, Phase IV (KMG-V): Genome sequencing to study the core and pangenomes of soil and plant-associated prokaryotes.</title>
        <authorList>
            <person name="Whitman W."/>
        </authorList>
    </citation>
    <scope>NUCLEOTIDE SEQUENCE [LARGE SCALE GENOMIC DNA]</scope>
    <source>
        <strain evidence="3 4">SAS40</strain>
    </source>
</reference>
<dbReference type="PANTHER" id="PTHR33164:SF43">
    <property type="entry name" value="HTH-TYPE TRANSCRIPTIONAL REPRESSOR YETL"/>
    <property type="match status" value="1"/>
</dbReference>
<keyword evidence="4" id="KW-1185">Reference proteome</keyword>
<sequence length="235" mass="24734">MTRKPDDSTLTGAASSAIKATSAADASAKSTALRDPAVVGSSAKGASSRDAAATGSSAKDASPTPTGGGQAVSADAAPVLDLETRITGGHHESLVLWLRMLSCTNRVENEIRSRLRAEFGITLPRFDLMAQLERQPEGLRMGELSKRMMVTGGNVTGITDQLVAENLVVREPAPDDRRAFIVKLTPAGRRAFARMAQVHEQWIAELFSGLPSDAKTQLIDLLSTLKGSLTAPPSA</sequence>